<dbReference type="SUPFAM" id="SSF56672">
    <property type="entry name" value="DNA/RNA polymerases"/>
    <property type="match status" value="1"/>
</dbReference>
<evidence type="ECO:0000313" key="4">
    <source>
        <dbReference type="EMBL" id="GBG74652.1"/>
    </source>
</evidence>
<reference evidence="4 5" key="1">
    <citation type="journal article" date="2018" name="Cell">
        <title>The Chara Genome: Secondary Complexity and Implications for Plant Terrestrialization.</title>
        <authorList>
            <person name="Nishiyama T."/>
            <person name="Sakayama H."/>
            <person name="Vries J.D."/>
            <person name="Buschmann H."/>
            <person name="Saint-Marcoux D."/>
            <person name="Ullrich K.K."/>
            <person name="Haas F.B."/>
            <person name="Vanderstraeten L."/>
            <person name="Becker D."/>
            <person name="Lang D."/>
            <person name="Vosolsobe S."/>
            <person name="Rombauts S."/>
            <person name="Wilhelmsson P.K.I."/>
            <person name="Janitza P."/>
            <person name="Kern R."/>
            <person name="Heyl A."/>
            <person name="Rumpler F."/>
            <person name="Villalobos L.I.A.C."/>
            <person name="Clay J.M."/>
            <person name="Skokan R."/>
            <person name="Toyoda A."/>
            <person name="Suzuki Y."/>
            <person name="Kagoshima H."/>
            <person name="Schijlen E."/>
            <person name="Tajeshwar N."/>
            <person name="Catarino B."/>
            <person name="Hetherington A.J."/>
            <person name="Saltykova A."/>
            <person name="Bonnot C."/>
            <person name="Breuninger H."/>
            <person name="Symeonidi A."/>
            <person name="Radhakrishnan G.V."/>
            <person name="Van Nieuwerburgh F."/>
            <person name="Deforce D."/>
            <person name="Chang C."/>
            <person name="Karol K.G."/>
            <person name="Hedrich R."/>
            <person name="Ulvskov P."/>
            <person name="Glockner G."/>
            <person name="Delwiche C.F."/>
            <person name="Petrasek J."/>
            <person name="Van de Peer Y."/>
            <person name="Friml J."/>
            <person name="Beilby M."/>
            <person name="Dolan L."/>
            <person name="Kohara Y."/>
            <person name="Sugano S."/>
            <person name="Fujiyama A."/>
            <person name="Delaux P.-M."/>
            <person name="Quint M."/>
            <person name="TheiBen G."/>
            <person name="Hagemann M."/>
            <person name="Harholt J."/>
            <person name="Dunand C."/>
            <person name="Zachgo S."/>
            <person name="Langdale J."/>
            <person name="Maumus F."/>
            <person name="Straeten D.V.D."/>
            <person name="Gould S.B."/>
            <person name="Rensing S.A."/>
        </authorList>
    </citation>
    <scope>NUCLEOTIDE SEQUENCE [LARGE SCALE GENOMIC DNA]</scope>
    <source>
        <strain evidence="4 5">S276</strain>
    </source>
</reference>
<feature type="compositionally biased region" description="Basic residues" evidence="1">
    <location>
        <begin position="205"/>
        <end position="217"/>
    </location>
</feature>
<organism evidence="4 5">
    <name type="scientific">Chara braunii</name>
    <name type="common">Braun's stonewort</name>
    <dbReference type="NCBI Taxonomy" id="69332"/>
    <lineage>
        <taxon>Eukaryota</taxon>
        <taxon>Viridiplantae</taxon>
        <taxon>Streptophyta</taxon>
        <taxon>Charophyceae</taxon>
        <taxon>Charales</taxon>
        <taxon>Characeae</taxon>
        <taxon>Chara</taxon>
    </lineage>
</organism>
<evidence type="ECO:0000259" key="3">
    <source>
        <dbReference type="PROSITE" id="PS50878"/>
    </source>
</evidence>
<evidence type="ECO:0000313" key="5">
    <source>
        <dbReference type="Proteomes" id="UP000265515"/>
    </source>
</evidence>
<dbReference type="InterPro" id="IPR043502">
    <property type="entry name" value="DNA/RNA_pol_sf"/>
</dbReference>
<dbReference type="OMA" id="SERNMEN"/>
<dbReference type="AlphaFoldDB" id="A0A388KXF0"/>
<dbReference type="Gramene" id="GBG74652">
    <property type="protein sequence ID" value="GBG74652"/>
    <property type="gene ID" value="CBR_g19060"/>
</dbReference>
<keyword evidence="2" id="KW-1133">Transmembrane helix</keyword>
<comment type="caution">
    <text evidence="4">The sequence shown here is derived from an EMBL/GenBank/DDBJ whole genome shotgun (WGS) entry which is preliminary data.</text>
</comment>
<feature type="region of interest" description="Disordered" evidence="1">
    <location>
        <begin position="196"/>
        <end position="229"/>
    </location>
</feature>
<proteinExistence type="predicted"/>
<accession>A0A388KXF0</accession>
<keyword evidence="2" id="KW-0472">Membrane</keyword>
<keyword evidence="5" id="KW-1185">Reference proteome</keyword>
<dbReference type="Proteomes" id="UP000265515">
    <property type="component" value="Unassembled WGS sequence"/>
</dbReference>
<feature type="domain" description="Reverse transcriptase" evidence="3">
    <location>
        <begin position="428"/>
        <end position="701"/>
    </location>
</feature>
<dbReference type="PANTHER" id="PTHR19446">
    <property type="entry name" value="REVERSE TRANSCRIPTASES"/>
    <property type="match status" value="1"/>
</dbReference>
<name>A0A388KXF0_CHABU</name>
<dbReference type="EMBL" id="BFEA01000208">
    <property type="protein sequence ID" value="GBG74652.1"/>
    <property type="molecule type" value="Genomic_DNA"/>
</dbReference>
<evidence type="ECO:0000256" key="2">
    <source>
        <dbReference type="SAM" id="Phobius"/>
    </source>
</evidence>
<dbReference type="CDD" id="cd01650">
    <property type="entry name" value="RT_nLTR_like"/>
    <property type="match status" value="1"/>
</dbReference>
<keyword evidence="2" id="KW-0812">Transmembrane</keyword>
<evidence type="ECO:0000256" key="1">
    <source>
        <dbReference type="SAM" id="MobiDB-lite"/>
    </source>
</evidence>
<protein>
    <recommendedName>
        <fullName evidence="3">Reverse transcriptase domain-containing protein</fullName>
    </recommendedName>
</protein>
<dbReference type="Pfam" id="PF00078">
    <property type="entry name" value="RVT_1"/>
    <property type="match status" value="1"/>
</dbReference>
<feature type="transmembrane region" description="Helical" evidence="2">
    <location>
        <begin position="733"/>
        <end position="757"/>
    </location>
</feature>
<dbReference type="OrthoDB" id="428918at2759"/>
<dbReference type="STRING" id="69332.A0A388KXF0"/>
<dbReference type="InterPro" id="IPR000477">
    <property type="entry name" value="RT_dom"/>
</dbReference>
<dbReference type="PROSITE" id="PS50878">
    <property type="entry name" value="RT_POL"/>
    <property type="match status" value="1"/>
</dbReference>
<sequence length="976" mass="112206">MSLSVAQREQLIRVYEEAWYQDADFNPMQKRGRTHGEGPNVSSYVARTERIARWLIAKGEDRIPIRNGSVKVRFKPWMTRQELDVIRDNEAAGRFRIIALRVPLEALPSLRFAVQRFMGRVLVMHPPERRADEPRLGNIQIDCVPEVRQTFLEWIVVRKPSGGFVEVQFANQDTPFCNKCLWWYHDEFDTKCPRFGEPMPEGRGGRRGRGRGARGRGRGSGQRGTQARERCIEEDECREMVKEAEQRIGKDPYTDLYWERRREDWLRKWDLLQVEQQEVWARRAKERGMTQLDRMTKKTFKRLCPPRSHGIIRALKHPFNAQADLAEDTETMADYALDYYKDILTSRRPPEQTLADMRQEADLWCSTDKRLEPNQRLLLDRPLTLQELQEAVKSMARGKTPGDDGLPMEFYEATWDQIGPILLKLFNNVLEGGRLTEDMCRGTITLIYKKGDKQNVRNWRPISLLNVSYKILAKALSRRLAKILPDLVRADQGAFVKGRSIAENILVAMGALEVISKEKRQVMVAMLDLEKAYDRVNWSFVLATLDHMNFGVPFRRRISAMYCHSTATVLINGRQSQEFKLSRSLKQDCPLAPLMFVLQMEVTVLLNSLRAAPLVKGQKLKEDVEVLTGAIADDLLLITEATEESTSGAKLLLDQYSGLSEAKVNWDKSSYFLPTEYELQDDWTMKRIDEKESERYLGVQVSLTNSRPAQDAVLIGRVEAGINRCKAAPGISLMGRATMITAVVFFVLWHVATVLLISKPTIRKVKAAAAKYLWKPHAEEKEGHISKVAWDKVVKPKEEGGLGIVDPEGQNLTLLGKWIKKVAMQDETRNWMEIALYILQQEFQLSRSEDVWTCLRMVSFGNRRPRSALGLVWWIAWRKLKPKKSPPPIVKEEVLVQHLFDNERILKEDGLPFSAAAVPRVNFERKWVERGIVKIQDIRVEERNGWKTESEVRVHLGRLRGVGEKLSALTATIPPE</sequence>
<gene>
    <name evidence="4" type="ORF">CBR_g19060</name>
</gene>